<evidence type="ECO:0000313" key="2">
    <source>
        <dbReference type="Proteomes" id="UP001165960"/>
    </source>
</evidence>
<name>A0ACC2SWN8_9FUNG</name>
<organism evidence="1 2">
    <name type="scientific">Entomophthora muscae</name>
    <dbReference type="NCBI Taxonomy" id="34485"/>
    <lineage>
        <taxon>Eukaryota</taxon>
        <taxon>Fungi</taxon>
        <taxon>Fungi incertae sedis</taxon>
        <taxon>Zoopagomycota</taxon>
        <taxon>Entomophthoromycotina</taxon>
        <taxon>Entomophthoromycetes</taxon>
        <taxon>Entomophthorales</taxon>
        <taxon>Entomophthoraceae</taxon>
        <taxon>Entomophthora</taxon>
    </lineage>
</organism>
<dbReference type="Proteomes" id="UP001165960">
    <property type="component" value="Unassembled WGS sequence"/>
</dbReference>
<reference evidence="1" key="1">
    <citation type="submission" date="2022-04" db="EMBL/GenBank/DDBJ databases">
        <title>Genome of the entomopathogenic fungus Entomophthora muscae.</title>
        <authorList>
            <person name="Elya C."/>
            <person name="Lovett B.R."/>
            <person name="Lee E."/>
            <person name="Macias A.M."/>
            <person name="Hajek A.E."/>
            <person name="De Bivort B.L."/>
            <person name="Kasson M.T."/>
            <person name="De Fine Licht H.H."/>
            <person name="Stajich J.E."/>
        </authorList>
    </citation>
    <scope>NUCLEOTIDE SEQUENCE</scope>
    <source>
        <strain evidence="1">Berkeley</strain>
    </source>
</reference>
<comment type="caution">
    <text evidence="1">The sequence shown here is derived from an EMBL/GenBank/DDBJ whole genome shotgun (WGS) entry which is preliminary data.</text>
</comment>
<evidence type="ECO:0000313" key="1">
    <source>
        <dbReference type="EMBL" id="KAJ9066689.1"/>
    </source>
</evidence>
<proteinExistence type="predicted"/>
<protein>
    <submittedName>
        <fullName evidence="1">Uncharacterized protein</fullName>
    </submittedName>
</protein>
<sequence length="173" mass="19295">MKTDDDSKSDYVNSLMEVDYNSQSEFFNLPMDEHNTPAEQMKLKTQKDRPNARTTTKVKSGNRIAVVPALPMYSNANPPPKSHTALRALQPHHKIEELLLSDKGAPKTMETINNIVTPIILDGGAFSSLISTKFLEHLSNVINAPSDTIFLMADDYVKPSLGVAKPYHEPWQC</sequence>
<gene>
    <name evidence="1" type="ORF">DSO57_1007189</name>
</gene>
<accession>A0ACC2SWN8</accession>
<keyword evidence="2" id="KW-1185">Reference proteome</keyword>
<dbReference type="EMBL" id="QTSX02004281">
    <property type="protein sequence ID" value="KAJ9066689.1"/>
    <property type="molecule type" value="Genomic_DNA"/>
</dbReference>